<protein>
    <submittedName>
        <fullName evidence="2">Uncharacterized protein</fullName>
    </submittedName>
</protein>
<keyword evidence="3" id="KW-1185">Reference proteome</keyword>
<evidence type="ECO:0000256" key="1">
    <source>
        <dbReference type="SAM" id="Coils"/>
    </source>
</evidence>
<evidence type="ECO:0000313" key="3">
    <source>
        <dbReference type="Proteomes" id="UP000679992"/>
    </source>
</evidence>
<sequence>MTIRALEEFKAAEKEFDDRLTAVKNELWSMEKEQSKLTQEYRQMNEEDTAGTKHYSMSEFNKIKNRLAELKDEIEFARERVGRIEESKGKQLKPLIEAVRQGVHAREGELKEFLDSTFDELRSHRAQMLLLLQKAHQEAYAELYQLYEEVFRAESVCDYDRARRRRISWGVDVHSVLNDAEGKIGILTEVGEIMKAANVGEVPSWVHQYAGERDGVPGA</sequence>
<dbReference type="Proteomes" id="UP000679992">
    <property type="component" value="Unassembled WGS sequence"/>
</dbReference>
<evidence type="ECO:0000313" key="2">
    <source>
        <dbReference type="EMBL" id="GIP55206.1"/>
    </source>
</evidence>
<organism evidence="2 3">
    <name type="scientific">Paenibacillus vini</name>
    <dbReference type="NCBI Taxonomy" id="1476024"/>
    <lineage>
        <taxon>Bacteria</taxon>
        <taxon>Bacillati</taxon>
        <taxon>Bacillota</taxon>
        <taxon>Bacilli</taxon>
        <taxon>Bacillales</taxon>
        <taxon>Paenibacillaceae</taxon>
        <taxon>Paenibacillus</taxon>
    </lineage>
</organism>
<name>A0ABQ4MGU6_9BACL</name>
<proteinExistence type="predicted"/>
<keyword evidence="1" id="KW-0175">Coiled coil</keyword>
<feature type="coiled-coil region" evidence="1">
    <location>
        <begin position="6"/>
        <end position="87"/>
    </location>
</feature>
<dbReference type="RefSeq" id="WP_213656242.1">
    <property type="nucleotide sequence ID" value="NZ_BOSL01000016.1"/>
</dbReference>
<gene>
    <name evidence="2" type="ORF">J42TS3_42410</name>
</gene>
<accession>A0ABQ4MGU6</accession>
<comment type="caution">
    <text evidence="2">The sequence shown here is derived from an EMBL/GenBank/DDBJ whole genome shotgun (WGS) entry which is preliminary data.</text>
</comment>
<dbReference type="EMBL" id="BOSL01000016">
    <property type="protein sequence ID" value="GIP55206.1"/>
    <property type="molecule type" value="Genomic_DNA"/>
</dbReference>
<reference evidence="2 3" key="1">
    <citation type="submission" date="2021-03" db="EMBL/GenBank/DDBJ databases">
        <title>Antimicrobial resistance genes in bacteria isolated from Japanese honey, and their potential for conferring macrolide and lincosamide resistance in the American foulbrood pathogen Paenibacillus larvae.</title>
        <authorList>
            <person name="Okamoto M."/>
            <person name="Kumagai M."/>
            <person name="Kanamori H."/>
            <person name="Takamatsu D."/>
        </authorList>
    </citation>
    <scope>NUCLEOTIDE SEQUENCE [LARGE SCALE GENOMIC DNA]</scope>
    <source>
        <strain evidence="2 3">J42TS3</strain>
    </source>
</reference>